<feature type="transmembrane region" description="Helical" evidence="2">
    <location>
        <begin position="145"/>
        <end position="165"/>
    </location>
</feature>
<keyword evidence="1" id="KW-0175">Coiled coil</keyword>
<evidence type="ECO:0000313" key="3">
    <source>
        <dbReference type="EMBL" id="MCL3999060.1"/>
    </source>
</evidence>
<protein>
    <recommendedName>
        <fullName evidence="5">Integral membrane protein</fullName>
    </recommendedName>
</protein>
<keyword evidence="2" id="KW-0472">Membrane</keyword>
<comment type="caution">
    <text evidence="3">The sequence shown here is derived from an EMBL/GenBank/DDBJ whole genome shotgun (WGS) entry which is preliminary data.</text>
</comment>
<keyword evidence="2" id="KW-1133">Transmembrane helix</keyword>
<accession>A0ABT0P5P5</accession>
<proteinExistence type="predicted"/>
<evidence type="ECO:0000256" key="2">
    <source>
        <dbReference type="SAM" id="Phobius"/>
    </source>
</evidence>
<name>A0ABT0P5P5_9ACTN</name>
<organism evidence="3 4">
    <name type="scientific">Streptomyces lavenduligriseus</name>
    <dbReference type="NCBI Taxonomy" id="67315"/>
    <lineage>
        <taxon>Bacteria</taxon>
        <taxon>Bacillati</taxon>
        <taxon>Actinomycetota</taxon>
        <taxon>Actinomycetes</taxon>
        <taxon>Kitasatosporales</taxon>
        <taxon>Streptomycetaceae</taxon>
        <taxon>Streptomyces</taxon>
    </lineage>
</organism>
<dbReference type="RefSeq" id="WP_249493591.1">
    <property type="nucleotide sequence ID" value="NZ_JAMCCK010000123.1"/>
</dbReference>
<sequence>MRSAAQPLPFDADRDRWTHAVWEAARLHHAVRAELAGRLSAPAAVRAAMEALLLIRERTRGGWLRWDVFGPHPGGVLREAGVFDPGQHRLGRWVCRTVWGRRAPRHIWTLGGLELPRPLPVGRTALFIVAAFAALGPAASLLPAAIGLLAAGAVGVATAVGLPALARRLTRHRVRVVESDEAYAAVFFRLLADEQSLRMLARRSGRYELTRAAAVLPRLVWDAAGLVPLAADSVEARELLLGYAQSLALLVDQAVEVERQEEAVESAIREDRAAAAPVRPALPEGLLPPHLLDEARLELEQLGEGLRHAREVLGGAHDDGTRHARSGESNE</sequence>
<keyword evidence="2" id="KW-0812">Transmembrane</keyword>
<evidence type="ECO:0000256" key="1">
    <source>
        <dbReference type="SAM" id="Coils"/>
    </source>
</evidence>
<feature type="coiled-coil region" evidence="1">
    <location>
        <begin position="250"/>
        <end position="312"/>
    </location>
</feature>
<keyword evidence="4" id="KW-1185">Reference proteome</keyword>
<dbReference type="Proteomes" id="UP001202052">
    <property type="component" value="Unassembled WGS sequence"/>
</dbReference>
<dbReference type="EMBL" id="JAMCCK010000123">
    <property type="protein sequence ID" value="MCL3999060.1"/>
    <property type="molecule type" value="Genomic_DNA"/>
</dbReference>
<evidence type="ECO:0008006" key="5">
    <source>
        <dbReference type="Google" id="ProtNLM"/>
    </source>
</evidence>
<evidence type="ECO:0000313" key="4">
    <source>
        <dbReference type="Proteomes" id="UP001202052"/>
    </source>
</evidence>
<reference evidence="3 4" key="1">
    <citation type="submission" date="2022-05" db="EMBL/GenBank/DDBJ databases">
        <title>Genome Resource of Streptomyces lavenduligriseus GA1-1, a Strain with Broad-Spectrum Antifungal Activity against Phytopathogenic Fungi.</title>
        <authorList>
            <person name="Qi D."/>
        </authorList>
    </citation>
    <scope>NUCLEOTIDE SEQUENCE [LARGE SCALE GENOMIC DNA]</scope>
    <source>
        <strain evidence="3 4">GA1-1</strain>
    </source>
</reference>
<gene>
    <name evidence="3" type="ORF">M4438_37185</name>
</gene>